<dbReference type="InterPro" id="IPR036236">
    <property type="entry name" value="Znf_C2H2_sf"/>
</dbReference>
<dbReference type="Gene3D" id="3.30.160.60">
    <property type="entry name" value="Classic Zinc Finger"/>
    <property type="match status" value="1"/>
</dbReference>
<evidence type="ECO:0000256" key="4">
    <source>
        <dbReference type="ARBA" id="ARBA00022833"/>
    </source>
</evidence>
<keyword evidence="3 7" id="KW-0863">Zinc-finger</keyword>
<evidence type="ECO:0000256" key="6">
    <source>
        <dbReference type="ARBA" id="ARBA00023163"/>
    </source>
</evidence>
<dbReference type="OrthoDB" id="6077919at2759"/>
<gene>
    <name evidence="9" type="primary">LOC115951650</name>
</gene>
<dbReference type="SMART" id="SM00355">
    <property type="entry name" value="ZnF_C2H2"/>
    <property type="match status" value="3"/>
</dbReference>
<feature type="domain" description="C2H2-type" evidence="8">
    <location>
        <begin position="307"/>
        <end position="334"/>
    </location>
</feature>
<dbReference type="PROSITE" id="PS50157">
    <property type="entry name" value="ZINC_FINGER_C2H2_2"/>
    <property type="match status" value="3"/>
</dbReference>
<dbReference type="EMBL" id="LRBV02000007">
    <property type="status" value="NOT_ANNOTATED_CDS"/>
    <property type="molecule type" value="Genomic_DNA"/>
</dbReference>
<accession>A0A7N2M420</accession>
<reference evidence="9" key="2">
    <citation type="submission" date="2021-01" db="UniProtKB">
        <authorList>
            <consortium name="EnsemblPlants"/>
        </authorList>
    </citation>
    <scope>IDENTIFICATION</scope>
</reference>
<keyword evidence="1" id="KW-0479">Metal-binding</keyword>
<dbReference type="EnsemblPlants" id="QL07p014639:mrna">
    <property type="protein sequence ID" value="QL07p014639:mrna:CDS:1"/>
    <property type="gene ID" value="QL07p014639"/>
</dbReference>
<reference evidence="9 10" key="1">
    <citation type="journal article" date="2016" name="G3 (Bethesda)">
        <title>First Draft Assembly and Annotation of the Genome of a California Endemic Oak Quercus lobata Nee (Fagaceae).</title>
        <authorList>
            <person name="Sork V.L."/>
            <person name="Fitz-Gibbon S.T."/>
            <person name="Puiu D."/>
            <person name="Crepeau M."/>
            <person name="Gugger P.F."/>
            <person name="Sherman R."/>
            <person name="Stevens K."/>
            <person name="Langley C.H."/>
            <person name="Pellegrini M."/>
            <person name="Salzberg S.L."/>
        </authorList>
    </citation>
    <scope>NUCLEOTIDE SEQUENCE [LARGE SCALE GENOMIC DNA]</scope>
    <source>
        <strain evidence="9 10">cv. SW786</strain>
    </source>
</reference>
<dbReference type="GO" id="GO:0000976">
    <property type="term" value="F:transcription cis-regulatory region binding"/>
    <property type="evidence" value="ECO:0007669"/>
    <property type="project" value="TreeGrafter"/>
</dbReference>
<dbReference type="Pfam" id="PF13912">
    <property type="entry name" value="zf-C2H2_6"/>
    <property type="match status" value="2"/>
</dbReference>
<dbReference type="InParanoid" id="A0A7N2M420"/>
<keyword evidence="5" id="KW-0805">Transcription regulation</keyword>
<proteinExistence type="predicted"/>
<organism evidence="9 10">
    <name type="scientific">Quercus lobata</name>
    <name type="common">Valley oak</name>
    <dbReference type="NCBI Taxonomy" id="97700"/>
    <lineage>
        <taxon>Eukaryota</taxon>
        <taxon>Viridiplantae</taxon>
        <taxon>Streptophyta</taxon>
        <taxon>Embryophyta</taxon>
        <taxon>Tracheophyta</taxon>
        <taxon>Spermatophyta</taxon>
        <taxon>Magnoliopsida</taxon>
        <taxon>eudicotyledons</taxon>
        <taxon>Gunneridae</taxon>
        <taxon>Pentapetalae</taxon>
        <taxon>rosids</taxon>
        <taxon>fabids</taxon>
        <taxon>Fagales</taxon>
        <taxon>Fagaceae</taxon>
        <taxon>Quercus</taxon>
    </lineage>
</organism>
<evidence type="ECO:0000256" key="1">
    <source>
        <dbReference type="ARBA" id="ARBA00022723"/>
    </source>
</evidence>
<evidence type="ECO:0000256" key="7">
    <source>
        <dbReference type="PROSITE-ProRule" id="PRU00042"/>
    </source>
</evidence>
<keyword evidence="10" id="KW-1185">Reference proteome</keyword>
<dbReference type="Pfam" id="PF13894">
    <property type="entry name" value="zf-C2H2_4"/>
    <property type="match status" value="1"/>
</dbReference>
<evidence type="ECO:0000313" key="10">
    <source>
        <dbReference type="Proteomes" id="UP000594261"/>
    </source>
</evidence>
<dbReference type="PANTHER" id="PTHR45988:SF18">
    <property type="entry name" value="C2H2-TYPE ZINC FINGER FAMILY PROTEIN"/>
    <property type="match status" value="1"/>
</dbReference>
<keyword evidence="2" id="KW-0677">Repeat</keyword>
<evidence type="ECO:0000256" key="2">
    <source>
        <dbReference type="ARBA" id="ARBA00022737"/>
    </source>
</evidence>
<keyword evidence="6" id="KW-0804">Transcription</keyword>
<name>A0A7N2M420_QUELO</name>
<evidence type="ECO:0000259" key="8">
    <source>
        <dbReference type="PROSITE" id="PS50157"/>
    </source>
</evidence>
<dbReference type="InterPro" id="IPR013087">
    <property type="entry name" value="Znf_C2H2_type"/>
</dbReference>
<dbReference type="PROSITE" id="PS00028">
    <property type="entry name" value="ZINC_FINGER_C2H2_1"/>
    <property type="match status" value="3"/>
</dbReference>
<dbReference type="GO" id="GO:0008270">
    <property type="term" value="F:zinc ion binding"/>
    <property type="evidence" value="ECO:0007669"/>
    <property type="project" value="UniProtKB-KW"/>
</dbReference>
<sequence length="400" mass="46359">MENYNHDRFEWNDELSEENNGLQIILFPDEPEPIQVEQSFIGLPIQQQSFGKHICNFCQRKFSCGQALGGHKRIHSTKLQSKKFKYKVDRAPSSSEKSDTIETDIVNRDIGKFQCCLCFKDFKSRKSLSGHMKYHPNRNWRGIRPPQPELAVTSPILMLPEQDKDDFFRWTKTAKRGRGNLVDSGRDLDPVIVAADGLISLAQDKDEYRAFEHVARRKRMMEEPQLKKKRNLRIADQESVDVEYEWRDFEQGKKDKIIRELQEVEHDIATIDNMLAGKKMEKRNRETKVRAFESQIQKKILKKLKVFKCSTCARTFSTFQALGGHRSSHTKHKKPQAIEPSYATKVKEYATPTGQVAESSEDSQTFGAIESLSLREEANQTRTSSKVLDFDLNEPFFMED</sequence>
<evidence type="ECO:0000256" key="5">
    <source>
        <dbReference type="ARBA" id="ARBA00023015"/>
    </source>
</evidence>
<dbReference type="Proteomes" id="UP000594261">
    <property type="component" value="Chromosome 7"/>
</dbReference>
<dbReference type="GO" id="GO:0003700">
    <property type="term" value="F:DNA-binding transcription factor activity"/>
    <property type="evidence" value="ECO:0007669"/>
    <property type="project" value="InterPro"/>
</dbReference>
<dbReference type="KEGG" id="qlo:115951650"/>
<keyword evidence="4" id="KW-0862">Zinc</keyword>
<evidence type="ECO:0000256" key="3">
    <source>
        <dbReference type="ARBA" id="ARBA00022771"/>
    </source>
</evidence>
<dbReference type="Gramene" id="QL07p014639:mrna">
    <property type="protein sequence ID" value="QL07p014639:mrna:CDS:1"/>
    <property type="gene ID" value="QL07p014639"/>
</dbReference>
<feature type="domain" description="C2H2-type" evidence="8">
    <location>
        <begin position="113"/>
        <end position="140"/>
    </location>
</feature>
<dbReference type="GeneID" id="115951650"/>
<dbReference type="PANTHER" id="PTHR45988">
    <property type="entry name" value="C2H2 TYPE ZINC FINGER TRANSCRIPTION FACTOR FAMILY-RELATED"/>
    <property type="match status" value="1"/>
</dbReference>
<dbReference type="InterPro" id="IPR044653">
    <property type="entry name" value="AZF1/2/3-like"/>
</dbReference>
<protein>
    <recommendedName>
        <fullName evidence="8">C2H2-type domain-containing protein</fullName>
    </recommendedName>
</protein>
<dbReference type="AlphaFoldDB" id="A0A7N2M420"/>
<evidence type="ECO:0000313" key="9">
    <source>
        <dbReference type="EnsemblPlants" id="QL07p014639:mrna:CDS:1"/>
    </source>
</evidence>
<dbReference type="GO" id="GO:0005634">
    <property type="term" value="C:nucleus"/>
    <property type="evidence" value="ECO:0007669"/>
    <property type="project" value="TreeGrafter"/>
</dbReference>
<dbReference type="SUPFAM" id="SSF57667">
    <property type="entry name" value="beta-beta-alpha zinc fingers"/>
    <property type="match status" value="2"/>
</dbReference>
<feature type="domain" description="C2H2-type" evidence="8">
    <location>
        <begin position="53"/>
        <end position="80"/>
    </location>
</feature>
<dbReference type="RefSeq" id="XP_030924675.1">
    <property type="nucleotide sequence ID" value="XM_031068815.1"/>
</dbReference>